<feature type="region of interest" description="Disordered" evidence="1">
    <location>
        <begin position="253"/>
        <end position="359"/>
    </location>
</feature>
<dbReference type="SUPFAM" id="SSF56672">
    <property type="entry name" value="DNA/RNA polymerases"/>
    <property type="match status" value="1"/>
</dbReference>
<dbReference type="Pfam" id="PF14111">
    <property type="entry name" value="DUF4283"/>
    <property type="match status" value="1"/>
</dbReference>
<dbReference type="PROSITE" id="PS50878">
    <property type="entry name" value="RT_POL"/>
    <property type="match status" value="1"/>
</dbReference>
<dbReference type="Gene3D" id="3.60.10.10">
    <property type="entry name" value="Endonuclease/exonuclease/phosphatase"/>
    <property type="match status" value="1"/>
</dbReference>
<dbReference type="Pfam" id="PF00078">
    <property type="entry name" value="RVT_1"/>
    <property type="match status" value="1"/>
</dbReference>
<dbReference type="SUPFAM" id="SSF56219">
    <property type="entry name" value="DNase I-like"/>
    <property type="match status" value="1"/>
</dbReference>
<dbReference type="InterPro" id="IPR052343">
    <property type="entry name" value="Retrotransposon-Effector_Assoc"/>
</dbReference>
<organism evidence="3 4">
    <name type="scientific">Juglans regia</name>
    <name type="common">English walnut</name>
    <dbReference type="NCBI Taxonomy" id="51240"/>
    <lineage>
        <taxon>Eukaryota</taxon>
        <taxon>Viridiplantae</taxon>
        <taxon>Streptophyta</taxon>
        <taxon>Embryophyta</taxon>
        <taxon>Tracheophyta</taxon>
        <taxon>Spermatophyta</taxon>
        <taxon>Magnoliopsida</taxon>
        <taxon>eudicotyledons</taxon>
        <taxon>Gunneridae</taxon>
        <taxon>Pentapetalae</taxon>
        <taxon>rosids</taxon>
        <taxon>fabids</taxon>
        <taxon>Fagales</taxon>
        <taxon>Juglandaceae</taxon>
        <taxon>Juglans</taxon>
    </lineage>
</organism>
<feature type="compositionally biased region" description="Polar residues" evidence="1">
    <location>
        <begin position="339"/>
        <end position="359"/>
    </location>
</feature>
<protein>
    <recommendedName>
        <fullName evidence="2">Reverse transcriptase domain-containing protein</fullName>
    </recommendedName>
</protein>
<feature type="compositionally biased region" description="Polar residues" evidence="1">
    <location>
        <begin position="284"/>
        <end position="295"/>
    </location>
</feature>
<accession>A0A833XKA5</accession>
<comment type="caution">
    <text evidence="3">The sequence shown here is derived from an EMBL/GenBank/DDBJ whole genome shotgun (WGS) entry which is preliminary data.</text>
</comment>
<gene>
    <name evidence="3" type="ORF">F2P56_010536</name>
</gene>
<evidence type="ECO:0000313" key="4">
    <source>
        <dbReference type="Proteomes" id="UP000619265"/>
    </source>
</evidence>
<dbReference type="EMBL" id="LIHL02000005">
    <property type="protein sequence ID" value="KAF5469982.1"/>
    <property type="molecule type" value="Genomic_DNA"/>
</dbReference>
<proteinExistence type="predicted"/>
<dbReference type="CDD" id="cd01650">
    <property type="entry name" value="RT_nLTR_like"/>
    <property type="match status" value="1"/>
</dbReference>
<dbReference type="InterPro" id="IPR025558">
    <property type="entry name" value="DUF4283"/>
</dbReference>
<dbReference type="InterPro" id="IPR036691">
    <property type="entry name" value="Endo/exonu/phosph_ase_sf"/>
</dbReference>
<evidence type="ECO:0000259" key="2">
    <source>
        <dbReference type="PROSITE" id="PS50878"/>
    </source>
</evidence>
<dbReference type="AlphaFoldDB" id="A0A833XKA5"/>
<feature type="compositionally biased region" description="Basic and acidic residues" evidence="1">
    <location>
        <begin position="306"/>
        <end position="322"/>
    </location>
</feature>
<reference evidence="3" key="2">
    <citation type="submission" date="2020-03" db="EMBL/GenBank/DDBJ databases">
        <title>Walnut 2.0.</title>
        <authorList>
            <person name="Marrano A."/>
            <person name="Britton M."/>
            <person name="Zimin A.V."/>
            <person name="Zaini P.A."/>
            <person name="Workman R."/>
            <person name="Puiu D."/>
            <person name="Bianco L."/>
            <person name="Allen B.J."/>
            <person name="Troggio M."/>
            <person name="Leslie C.A."/>
            <person name="Timp W."/>
            <person name="Dendekar A."/>
            <person name="Salzberg S.L."/>
            <person name="Neale D.B."/>
        </authorList>
    </citation>
    <scope>NUCLEOTIDE SEQUENCE</scope>
    <source>
        <tissue evidence="3">Leaves</tissue>
    </source>
</reference>
<dbReference type="PANTHER" id="PTHR46890">
    <property type="entry name" value="NON-LTR RETROLELEMENT REVERSE TRANSCRIPTASE-LIKE PROTEIN-RELATED"/>
    <property type="match status" value="1"/>
</dbReference>
<reference evidence="3" key="1">
    <citation type="submission" date="2015-10" db="EMBL/GenBank/DDBJ databases">
        <authorList>
            <person name="Martinez-Garcia P.J."/>
            <person name="Crepeau M.W."/>
            <person name="Puiu D."/>
            <person name="Gonzalez-Ibeas D."/>
            <person name="Whalen J."/>
            <person name="Stevens K."/>
            <person name="Paul R."/>
            <person name="Butterfield T."/>
            <person name="Britton M."/>
            <person name="Reagan R."/>
            <person name="Chakraborty S."/>
            <person name="Walawage S.L."/>
            <person name="Vasquez-Gross H.A."/>
            <person name="Cardeno C."/>
            <person name="Famula R."/>
            <person name="Pratt K."/>
            <person name="Kuruganti S."/>
            <person name="Aradhya M.K."/>
            <person name="Leslie C.A."/>
            <person name="Dandekar A.M."/>
            <person name="Salzberg S.L."/>
            <person name="Wegrzyn J.L."/>
            <person name="Langley C.H."/>
            <person name="Neale D.B."/>
        </authorList>
    </citation>
    <scope>NUCLEOTIDE SEQUENCE</scope>
    <source>
        <tissue evidence="3">Leaves</tissue>
    </source>
</reference>
<dbReference type="PANTHER" id="PTHR46890:SF48">
    <property type="entry name" value="RNA-DIRECTED DNA POLYMERASE"/>
    <property type="match status" value="1"/>
</dbReference>
<sequence length="1011" mass="113165">MADVEPPVAGRRTFADVFAAPQPLPEVEVVLRPPKIIEGEICFIFSAEETEATARPFRFSIVLKFLRQRPSLDSIRSFIRSRWGLSCCPVVSAMQNSRNVFIRMSKEEDFNKALSRESCEINGVCYRPFAWSPDYTEEYESPCVPVWVFLPGLPPHFYHASVLKMITAPIGKFIRRDNPTTCATRTDGARICLEVDASRDPITHFWLGCPGLPHSRRQEVVYETLPAYCCNCHQQGHNSKTCRIGKDHTKKGTGNQVWVKKGSSAESKTELEVGKNQMDENEAGGSSKNENNTDNGTGGQLVFQEKGGEQEKVQHATHNLHEVEEEEEEESSELKGANRVNNQECSGTTGHTVATDQGQDSVVVQLNDDLPEKFPAPSTQSIEEQVVEDIGKVLIEQESLQIVKSTYPLPDPQEVSTEAINPVVSEVTESGEEWENPLISLKRKSKKKKARSLAVSVNETFMVAHEEERRDEILFSHSDHESERDKIKDDMRKEYCTDSEGSNNPRKTGQKRGATRVWVAGSNQFITVKVEENGHTFLLSIIYAKCNRNDRRELWADLENMGTARIPWVLCGDFNIIKDESERRGFGALYFGSLPVGYSNGGELIQEFLGQSSSRVLPNLSDLISPIITNEDNLTIGRDPSIEEVKDALFSIPIDSSPGPDGFGSGFFRVCWDLVKDDLLSAIVEFFHSHMLPKNFTASYIVLIPKVDKPSGFDKFRPISLCSVVYKICSKIIVARMTSLLPRMISKEQGAFIPGRSIFENISLTQEMVHSIHRKSIGGNVLVKLDMSKAYDRVDWNFLLHVLFSFGFSPNVCDLINSCISSPWYSVMMNGTPMGFFKGKRGLRQGKIGQFVQARGTPIISHLMYADDIVIFANGGKRSMRALMEVLNKYEEWTGQVLSKEKSAIFFSKKISVSRKHALLCSTGFTEGSFPFKYLGVPIVDGRLKACDFGDLLGKVNKKIAGWKMKILSAGGRTILLRHVLSSMATHLLAVLDVPKVSFTYARCMEIGKYQ</sequence>
<dbReference type="InterPro" id="IPR000477">
    <property type="entry name" value="RT_dom"/>
</dbReference>
<feature type="region of interest" description="Disordered" evidence="1">
    <location>
        <begin position="494"/>
        <end position="513"/>
    </location>
</feature>
<evidence type="ECO:0000256" key="1">
    <source>
        <dbReference type="SAM" id="MobiDB-lite"/>
    </source>
</evidence>
<dbReference type="Gramene" id="Jr05_02810_p1">
    <property type="protein sequence ID" value="cds.Jr05_02810_p1"/>
    <property type="gene ID" value="Jr05_02810"/>
</dbReference>
<feature type="domain" description="Reverse transcriptase" evidence="2">
    <location>
        <begin position="685"/>
        <end position="939"/>
    </location>
</feature>
<evidence type="ECO:0000313" key="3">
    <source>
        <dbReference type="EMBL" id="KAF5469982.1"/>
    </source>
</evidence>
<dbReference type="Proteomes" id="UP000619265">
    <property type="component" value="Unassembled WGS sequence"/>
</dbReference>
<dbReference type="InterPro" id="IPR043502">
    <property type="entry name" value="DNA/RNA_pol_sf"/>
</dbReference>
<name>A0A833XKA5_JUGRE</name>